<keyword evidence="2" id="KW-0812">Transmembrane</keyword>
<evidence type="ECO:0000313" key="5">
    <source>
        <dbReference type="Proteomes" id="UP000054988"/>
    </source>
</evidence>
<name>A0A0W0F9D3_MONRR</name>
<feature type="transmembrane region" description="Helical" evidence="2">
    <location>
        <begin position="192"/>
        <end position="219"/>
    </location>
</feature>
<dbReference type="eggNOG" id="ENOG502SN69">
    <property type="taxonomic scope" value="Eukaryota"/>
</dbReference>
<keyword evidence="2" id="KW-0472">Membrane</keyword>
<dbReference type="Proteomes" id="UP000054988">
    <property type="component" value="Unassembled WGS sequence"/>
</dbReference>
<proteinExistence type="predicted"/>
<dbReference type="EMBL" id="LATX01002193">
    <property type="protein sequence ID" value="KTB32966.1"/>
    <property type="molecule type" value="Genomic_DNA"/>
</dbReference>
<keyword evidence="2" id="KW-1133">Transmembrane helix</keyword>
<evidence type="ECO:0000313" key="4">
    <source>
        <dbReference type="EMBL" id="KTB32966.1"/>
    </source>
</evidence>
<evidence type="ECO:0000259" key="3">
    <source>
        <dbReference type="Pfam" id="PF20153"/>
    </source>
</evidence>
<dbReference type="AlphaFoldDB" id="A0A0W0F9D3"/>
<comment type="caution">
    <text evidence="4">The sequence shown here is derived from an EMBL/GenBank/DDBJ whole genome shotgun (WGS) entry which is preliminary data.</text>
</comment>
<dbReference type="InterPro" id="IPR045338">
    <property type="entry name" value="DUF6535"/>
</dbReference>
<evidence type="ECO:0000256" key="2">
    <source>
        <dbReference type="SAM" id="Phobius"/>
    </source>
</evidence>
<feature type="region of interest" description="Disordered" evidence="1">
    <location>
        <begin position="636"/>
        <end position="710"/>
    </location>
</feature>
<gene>
    <name evidence="4" type="ORF">WG66_14436</name>
</gene>
<reference evidence="4 5" key="1">
    <citation type="submission" date="2015-12" db="EMBL/GenBank/DDBJ databases">
        <title>Draft genome sequence of Moniliophthora roreri, the causal agent of frosty pod rot of cacao.</title>
        <authorList>
            <person name="Aime M.C."/>
            <person name="Diaz-Valderrama J.R."/>
            <person name="Kijpornyongpan T."/>
            <person name="Phillips-Mora W."/>
        </authorList>
    </citation>
    <scope>NUCLEOTIDE SEQUENCE [LARGE SCALE GENOMIC DNA]</scope>
    <source>
        <strain evidence="4 5">MCA 2952</strain>
    </source>
</reference>
<feature type="transmembrane region" description="Helical" evidence="2">
    <location>
        <begin position="158"/>
        <end position="186"/>
    </location>
</feature>
<feature type="transmembrane region" description="Helical" evidence="2">
    <location>
        <begin position="102"/>
        <end position="124"/>
    </location>
</feature>
<protein>
    <recommendedName>
        <fullName evidence="3">DUF6535 domain-containing protein</fullName>
    </recommendedName>
</protein>
<accession>A0A0W0F9D3</accession>
<feature type="domain" description="DUF6535" evidence="3">
    <location>
        <begin position="17"/>
        <end position="188"/>
    </location>
</feature>
<evidence type="ECO:0000256" key="1">
    <source>
        <dbReference type="SAM" id="MobiDB-lite"/>
    </source>
</evidence>
<dbReference type="Pfam" id="PF20153">
    <property type="entry name" value="DUF6535"/>
    <property type="match status" value="1"/>
</dbReference>
<organism evidence="4 5">
    <name type="scientific">Moniliophthora roreri</name>
    <name type="common">Frosty pod rot fungus</name>
    <name type="synonym">Monilia roreri</name>
    <dbReference type="NCBI Taxonomy" id="221103"/>
    <lineage>
        <taxon>Eukaryota</taxon>
        <taxon>Fungi</taxon>
        <taxon>Dikarya</taxon>
        <taxon>Basidiomycota</taxon>
        <taxon>Agaricomycotina</taxon>
        <taxon>Agaricomycetes</taxon>
        <taxon>Agaricomycetidae</taxon>
        <taxon>Agaricales</taxon>
        <taxon>Marasmiineae</taxon>
        <taxon>Marasmiaceae</taxon>
        <taxon>Moniliophthora</taxon>
    </lineage>
</organism>
<sequence>MAEQAEEKRNPALDEAWEKLWKEVARYDDDMVKNWKEDIDTLLVFAGLFSAVVTAFVIESYQWLTEDPGDATVMLLTQISMQLNASHTIPERTPFEADPSSIRINCVWFLSLIFSLTSGLFALLCKQWLREHQRDTTTTTPAEALALRQLRRESLDKWGVPSFLSALPILLELGLLCFFAGILDLLWSRHHIPFALCFVAVMLSSGLYFITTLLPTLIIPKDQLVGRILNTKKTMTYQFICPYKSPQAWVIYRLYCMLLNGLRMIPLARRFVNHYITIQGLWDQVWRSPLDWPSFDLKVIRRFDQHVYPFSESQPFNLKVYELRALQWAVKLFRDSPSMIPHLERILGTLQPSVAMSAVLNHWDFTMWEDITPSDVSLRLRQPRAFWALKRKGDGGHIWTVSLPKIRDPILHTSEGIKLLFCHQYWLKLARGHRVNVDHLYQSIEKVQLQIPGLHFVVPFGVVDVLWTHENPWVRRRSLRLLRFFTQPWNSKSSTVDQEERHDLERLAFVVALTRHINRTDCTSELLTSRRGHEFIRFVNNQVVVRRLYKRRGSRDYAESQTALMSQWSQATRKAREVGKLPGDYFTLIPDRRVDPPPSNVTYPDIRYSVDTIQETNQFPSLVRAAIRMLRSPTHPRHARIADSDSAQLDVTPEGYSDPRIDPINVGEDDINVVDGNPGLGDVDESDTVELGLPREPGQQGVGIPADEHV</sequence>
<feature type="transmembrane region" description="Helical" evidence="2">
    <location>
        <begin position="41"/>
        <end position="64"/>
    </location>
</feature>